<accession>A0A5N3S616</accession>
<dbReference type="GO" id="GO:0005524">
    <property type="term" value="F:ATP binding"/>
    <property type="evidence" value="ECO:0007669"/>
    <property type="project" value="InterPro"/>
</dbReference>
<dbReference type="GO" id="GO:0005886">
    <property type="term" value="C:plasma membrane"/>
    <property type="evidence" value="ECO:0007669"/>
    <property type="project" value="UniProtKB-SubCell"/>
</dbReference>
<evidence type="ECO:0000313" key="8">
    <source>
        <dbReference type="Proteomes" id="UP000326687"/>
    </source>
</evidence>
<protein>
    <submittedName>
        <fullName evidence="7">ABC transporter permease</fullName>
    </submittedName>
</protein>
<gene>
    <name evidence="7" type="ORF">F2Z80_22645</name>
</gene>
<dbReference type="AlphaFoldDB" id="A0A5N3S616"/>
<evidence type="ECO:0000256" key="2">
    <source>
        <dbReference type="ARBA" id="ARBA00022692"/>
    </source>
</evidence>
<keyword evidence="3 5" id="KW-1133">Transmembrane helix</keyword>
<dbReference type="RefSeq" id="WP_150897422.1">
    <property type="nucleotide sequence ID" value="NZ_VXDD01000003.1"/>
</dbReference>
<dbReference type="Proteomes" id="UP000326687">
    <property type="component" value="Unassembled WGS sequence"/>
</dbReference>
<evidence type="ECO:0000256" key="5">
    <source>
        <dbReference type="SAM" id="Phobius"/>
    </source>
</evidence>
<keyword evidence="2 5" id="KW-0812">Transmembrane</keyword>
<dbReference type="GO" id="GO:0140359">
    <property type="term" value="F:ABC-type transporter activity"/>
    <property type="evidence" value="ECO:0007669"/>
    <property type="project" value="InterPro"/>
</dbReference>
<dbReference type="Gene3D" id="1.20.1560.10">
    <property type="entry name" value="ABC transporter type 1, transmembrane domain"/>
    <property type="match status" value="1"/>
</dbReference>
<reference evidence="7 8" key="1">
    <citation type="submission" date="2019-09" db="EMBL/GenBank/DDBJ databases">
        <title>Vibrio Fortis S7-72.</title>
        <authorList>
            <person name="Das S.K."/>
        </authorList>
    </citation>
    <scope>NUCLEOTIDE SEQUENCE [LARGE SCALE GENOMIC DNA]</scope>
    <source>
        <strain evidence="7 8">S7-72</strain>
    </source>
</reference>
<dbReference type="InterPro" id="IPR011527">
    <property type="entry name" value="ABC1_TM_dom"/>
</dbReference>
<dbReference type="EMBL" id="VXDD01000003">
    <property type="protein sequence ID" value="KAB0301947.1"/>
    <property type="molecule type" value="Genomic_DNA"/>
</dbReference>
<name>A0A5N3S616_9VIBR</name>
<comment type="caution">
    <text evidence="7">The sequence shown here is derived from an EMBL/GenBank/DDBJ whole genome shotgun (WGS) entry which is preliminary data.</text>
</comment>
<proteinExistence type="predicted"/>
<comment type="subcellular location">
    <subcellularLocation>
        <location evidence="1">Cell membrane</location>
        <topology evidence="1">Multi-pass membrane protein</topology>
    </subcellularLocation>
</comment>
<sequence length="295" mass="33238">MSLKQPISLITIIQLNLWKVLLTWLMVLVENVMLILLPLFIGFAIDGVLEQDLQPLLMLALCLFALVIVSVVRRFYDTRVYGAIRVKLANLVERNLRGLELSAKDARLTMSRELVDFLEEDLPSLMTAVVQLIATVVILATFDQTLALSMLGAGVGMLIIYGLFHHTFTRLNGEFNDQVEQQVSLLGAAKLSAIRRHFERLKRCEVKLSDTEAIVYGLIFALLFSAVLGNLWLVSYMDSPTPGQVFSIVTYSLEFVETAVLLPITLQTLSRLGEISQRLNQKNNRQVIKEKPYEV</sequence>
<evidence type="ECO:0000256" key="1">
    <source>
        <dbReference type="ARBA" id="ARBA00004651"/>
    </source>
</evidence>
<feature type="transmembrane region" description="Helical" evidence="5">
    <location>
        <begin position="57"/>
        <end position="76"/>
    </location>
</feature>
<dbReference type="PROSITE" id="PS50929">
    <property type="entry name" value="ABC_TM1F"/>
    <property type="match status" value="1"/>
</dbReference>
<feature type="transmembrane region" description="Helical" evidence="5">
    <location>
        <begin position="146"/>
        <end position="164"/>
    </location>
</feature>
<feature type="domain" description="ABC transmembrane type-1" evidence="6">
    <location>
        <begin position="25"/>
        <end position="271"/>
    </location>
</feature>
<dbReference type="InterPro" id="IPR036640">
    <property type="entry name" value="ABC1_TM_sf"/>
</dbReference>
<dbReference type="SUPFAM" id="SSF90123">
    <property type="entry name" value="ABC transporter transmembrane region"/>
    <property type="match status" value="1"/>
</dbReference>
<keyword evidence="4 5" id="KW-0472">Membrane</keyword>
<dbReference type="Pfam" id="PF13748">
    <property type="entry name" value="ABC_membrane_3"/>
    <property type="match status" value="1"/>
</dbReference>
<organism evidence="7 8">
    <name type="scientific">Vibrio fortis</name>
    <dbReference type="NCBI Taxonomy" id="212667"/>
    <lineage>
        <taxon>Bacteria</taxon>
        <taxon>Pseudomonadati</taxon>
        <taxon>Pseudomonadota</taxon>
        <taxon>Gammaproteobacteria</taxon>
        <taxon>Vibrionales</taxon>
        <taxon>Vibrionaceae</taxon>
        <taxon>Vibrio</taxon>
    </lineage>
</organism>
<evidence type="ECO:0000256" key="3">
    <source>
        <dbReference type="ARBA" id="ARBA00022989"/>
    </source>
</evidence>
<feature type="transmembrane region" description="Helical" evidence="5">
    <location>
        <begin position="213"/>
        <end position="233"/>
    </location>
</feature>
<evidence type="ECO:0000259" key="6">
    <source>
        <dbReference type="PROSITE" id="PS50929"/>
    </source>
</evidence>
<feature type="transmembrane region" description="Helical" evidence="5">
    <location>
        <begin position="21"/>
        <end position="45"/>
    </location>
</feature>
<evidence type="ECO:0000256" key="4">
    <source>
        <dbReference type="ARBA" id="ARBA00023136"/>
    </source>
</evidence>
<evidence type="ECO:0000313" key="7">
    <source>
        <dbReference type="EMBL" id="KAB0301947.1"/>
    </source>
</evidence>